<dbReference type="RefSeq" id="WP_115090895.1">
    <property type="nucleotide sequence ID" value="NZ_CP068107.1"/>
</dbReference>
<dbReference type="PROSITE" id="PS00194">
    <property type="entry name" value="THIOREDOXIN_1"/>
    <property type="match status" value="1"/>
</dbReference>
<protein>
    <submittedName>
        <fullName evidence="3">Stage IV sporulation protein H</fullName>
    </submittedName>
</protein>
<evidence type="ECO:0000259" key="2">
    <source>
        <dbReference type="PROSITE" id="PS51352"/>
    </source>
</evidence>
<dbReference type="AlphaFoldDB" id="A0A378RM01"/>
<dbReference type="SUPFAM" id="SSF52833">
    <property type="entry name" value="Thioredoxin-like"/>
    <property type="match status" value="1"/>
</dbReference>
<proteinExistence type="predicted"/>
<dbReference type="CDD" id="cd02966">
    <property type="entry name" value="TlpA_like_family"/>
    <property type="match status" value="1"/>
</dbReference>
<dbReference type="InterPro" id="IPR013766">
    <property type="entry name" value="Thioredoxin_domain"/>
</dbReference>
<dbReference type="InterPro" id="IPR036249">
    <property type="entry name" value="Thioredoxin-like_sf"/>
</dbReference>
<dbReference type="EMBL" id="UGQL01000001">
    <property type="protein sequence ID" value="STZ28072.1"/>
    <property type="molecule type" value="Genomic_DNA"/>
</dbReference>
<dbReference type="Proteomes" id="UP000255024">
    <property type="component" value="Unassembled WGS sequence"/>
</dbReference>
<dbReference type="PROSITE" id="PS51352">
    <property type="entry name" value="THIOREDOXIN_2"/>
    <property type="match status" value="1"/>
</dbReference>
<name>A0A378RM01_MYROD</name>
<dbReference type="InterPro" id="IPR000866">
    <property type="entry name" value="AhpC/TSA"/>
</dbReference>
<dbReference type="PROSITE" id="PS51257">
    <property type="entry name" value="PROKAR_LIPOPROTEIN"/>
    <property type="match status" value="1"/>
</dbReference>
<dbReference type="Gene3D" id="3.40.30.10">
    <property type="entry name" value="Glutaredoxin"/>
    <property type="match status" value="1"/>
</dbReference>
<dbReference type="GO" id="GO:0016209">
    <property type="term" value="F:antioxidant activity"/>
    <property type="evidence" value="ECO:0007669"/>
    <property type="project" value="InterPro"/>
</dbReference>
<keyword evidence="1" id="KW-0676">Redox-active center</keyword>
<dbReference type="InterPro" id="IPR017937">
    <property type="entry name" value="Thioredoxin_CS"/>
</dbReference>
<dbReference type="Pfam" id="PF00578">
    <property type="entry name" value="AhpC-TSA"/>
    <property type="match status" value="1"/>
</dbReference>
<dbReference type="PANTHER" id="PTHR42852:SF17">
    <property type="entry name" value="THIOREDOXIN-LIKE PROTEIN HI_1115"/>
    <property type="match status" value="1"/>
</dbReference>
<feature type="domain" description="Thioredoxin" evidence="2">
    <location>
        <begin position="3"/>
        <end position="166"/>
    </location>
</feature>
<gene>
    <name evidence="3" type="primary">stoA</name>
    <name evidence="3" type="ORF">NCTC11179_01611</name>
</gene>
<dbReference type="GO" id="GO:0016491">
    <property type="term" value="F:oxidoreductase activity"/>
    <property type="evidence" value="ECO:0007669"/>
    <property type="project" value="InterPro"/>
</dbReference>
<keyword evidence="4" id="KW-1185">Reference proteome</keyword>
<accession>A0A378RM01</accession>
<dbReference type="InterPro" id="IPR050553">
    <property type="entry name" value="Thioredoxin_ResA/DsbE_sf"/>
</dbReference>
<organism evidence="3 4">
    <name type="scientific">Myroides odoratus</name>
    <name type="common">Flavobacterium odoratum</name>
    <dbReference type="NCBI Taxonomy" id="256"/>
    <lineage>
        <taxon>Bacteria</taxon>
        <taxon>Pseudomonadati</taxon>
        <taxon>Bacteroidota</taxon>
        <taxon>Flavobacteriia</taxon>
        <taxon>Flavobacteriales</taxon>
        <taxon>Flavobacteriaceae</taxon>
        <taxon>Myroides</taxon>
    </lineage>
</organism>
<dbReference type="PANTHER" id="PTHR42852">
    <property type="entry name" value="THIOL:DISULFIDE INTERCHANGE PROTEIN DSBE"/>
    <property type="match status" value="1"/>
</dbReference>
<evidence type="ECO:0000313" key="4">
    <source>
        <dbReference type="Proteomes" id="UP000255024"/>
    </source>
</evidence>
<evidence type="ECO:0000313" key="3">
    <source>
        <dbReference type="EMBL" id="STZ28072.1"/>
    </source>
</evidence>
<sequence length="166" mass="19215">MTRYVILSVLFFAAVSCKKGEVQKEPFGLEGVMEDYHVLLEAVNHQDDKMYVVNFWATWCVPCVKELPDFVQLYNENKERTDFEMVLVSLDRARDFETKVKPFVTAHQLTPPVVVLADVKRMNEWIPAIHKSWSGAIPATAIYKNGKQVYFHEGILTYDELKKLTQ</sequence>
<evidence type="ECO:0000256" key="1">
    <source>
        <dbReference type="ARBA" id="ARBA00023284"/>
    </source>
</evidence>
<reference evidence="3 4" key="1">
    <citation type="submission" date="2018-06" db="EMBL/GenBank/DDBJ databases">
        <authorList>
            <consortium name="Pathogen Informatics"/>
            <person name="Doyle S."/>
        </authorList>
    </citation>
    <scope>NUCLEOTIDE SEQUENCE [LARGE SCALE GENOMIC DNA]</scope>
    <source>
        <strain evidence="3 4">NCTC11179</strain>
    </source>
</reference>